<name>A0ABT8YGP8_9HYPH</name>
<comment type="caution">
    <text evidence="2">The sequence shown here is derived from an EMBL/GenBank/DDBJ whole genome shotgun (WGS) entry which is preliminary data.</text>
</comment>
<evidence type="ECO:0000313" key="2">
    <source>
        <dbReference type="EMBL" id="MDO6962854.1"/>
    </source>
</evidence>
<reference evidence="2" key="2">
    <citation type="submission" date="2023-07" db="EMBL/GenBank/DDBJ databases">
        <authorList>
            <person name="Shen H."/>
        </authorList>
    </citation>
    <scope>NUCLEOTIDE SEQUENCE</scope>
    <source>
        <strain evidence="2">TNR-22</strain>
    </source>
</reference>
<dbReference type="Pfam" id="PF12697">
    <property type="entry name" value="Abhydrolase_6"/>
    <property type="match status" value="1"/>
</dbReference>
<dbReference type="SUPFAM" id="SSF53474">
    <property type="entry name" value="alpha/beta-Hydrolases"/>
    <property type="match status" value="1"/>
</dbReference>
<dbReference type="Proteomes" id="UP001174932">
    <property type="component" value="Unassembled WGS sequence"/>
</dbReference>
<proteinExistence type="predicted"/>
<gene>
    <name evidence="2" type="ORF">Q4481_02730</name>
</gene>
<accession>A0ABT8YGP8</accession>
<dbReference type="RefSeq" id="WP_304374722.1">
    <property type="nucleotide sequence ID" value="NZ_JAUOZU010000001.1"/>
</dbReference>
<dbReference type="InterPro" id="IPR000073">
    <property type="entry name" value="AB_hydrolase_1"/>
</dbReference>
<evidence type="ECO:0000259" key="1">
    <source>
        <dbReference type="Pfam" id="PF12697"/>
    </source>
</evidence>
<keyword evidence="2" id="KW-0378">Hydrolase</keyword>
<dbReference type="EMBL" id="JAUOZU010000001">
    <property type="protein sequence ID" value="MDO6962854.1"/>
    <property type="molecule type" value="Genomic_DNA"/>
</dbReference>
<evidence type="ECO:0000313" key="3">
    <source>
        <dbReference type="Proteomes" id="UP001174932"/>
    </source>
</evidence>
<dbReference type="Gene3D" id="3.40.50.1820">
    <property type="entry name" value="alpha/beta hydrolase"/>
    <property type="match status" value="1"/>
</dbReference>
<reference evidence="2" key="1">
    <citation type="journal article" date="2015" name="Int. J. Syst. Evol. Microbiol.">
        <title>Rhizobium alvei sp. nov., isolated from a freshwater river.</title>
        <authorList>
            <person name="Sheu S.Y."/>
            <person name="Huang H.W."/>
            <person name="Young C.C."/>
            <person name="Chen W.M."/>
        </authorList>
    </citation>
    <scope>NUCLEOTIDE SEQUENCE</scope>
    <source>
        <strain evidence="2">TNR-22</strain>
    </source>
</reference>
<organism evidence="2 3">
    <name type="scientific">Rhizobium alvei</name>
    <dbReference type="NCBI Taxonomy" id="1132659"/>
    <lineage>
        <taxon>Bacteria</taxon>
        <taxon>Pseudomonadati</taxon>
        <taxon>Pseudomonadota</taxon>
        <taxon>Alphaproteobacteria</taxon>
        <taxon>Hyphomicrobiales</taxon>
        <taxon>Rhizobiaceae</taxon>
        <taxon>Rhizobium/Agrobacterium group</taxon>
        <taxon>Rhizobium</taxon>
    </lineage>
</organism>
<sequence>MNIVILPGLDGTGKLLSEAGELLSPAHMVSIVRYPADLSRYEDLLPWVENTLPEDDFLIVAESFSGPLAIMLASRKPIGLKGLVFVATFARTPVALPAFLTYAVERMPIKSRALTWLAQPFLMGRWSGKEFTATFRQAMTFVPAATIARRLREVLKVDTLEKLHQLDVPFIYLLATNDRLVPSRMSLDFDRAPGAIIAIEGPHFLLQANAPDCARHILSFAARFN</sequence>
<protein>
    <submittedName>
        <fullName evidence="2">Alpha/beta hydrolase</fullName>
    </submittedName>
</protein>
<keyword evidence="3" id="KW-1185">Reference proteome</keyword>
<dbReference type="InterPro" id="IPR029058">
    <property type="entry name" value="AB_hydrolase_fold"/>
</dbReference>
<feature type="domain" description="AB hydrolase-1" evidence="1">
    <location>
        <begin position="34"/>
        <end position="207"/>
    </location>
</feature>
<dbReference type="GO" id="GO:0016787">
    <property type="term" value="F:hydrolase activity"/>
    <property type="evidence" value="ECO:0007669"/>
    <property type="project" value="UniProtKB-KW"/>
</dbReference>